<dbReference type="AlphaFoldDB" id="A0AAP8PP18"/>
<keyword evidence="4 6" id="KW-0378">Hydrolase</keyword>
<dbReference type="PANTHER" id="PTHR12994:SF17">
    <property type="entry name" value="LD30995P"/>
    <property type="match status" value="1"/>
</dbReference>
<dbReference type="InterPro" id="IPR005322">
    <property type="entry name" value="Peptidase_C69"/>
</dbReference>
<dbReference type="EC" id="3.4.-.-" evidence="6"/>
<dbReference type="GO" id="GO:0006508">
    <property type="term" value="P:proteolysis"/>
    <property type="evidence" value="ECO:0007669"/>
    <property type="project" value="UniProtKB-KW"/>
</dbReference>
<dbReference type="GO" id="GO:0016805">
    <property type="term" value="F:dipeptidase activity"/>
    <property type="evidence" value="ECO:0007669"/>
    <property type="project" value="UniProtKB-KW"/>
</dbReference>
<evidence type="ECO:0000256" key="1">
    <source>
        <dbReference type="ARBA" id="ARBA00001670"/>
    </source>
</evidence>
<dbReference type="Pfam" id="PF03577">
    <property type="entry name" value="Peptidase_C69"/>
    <property type="match status" value="1"/>
</dbReference>
<dbReference type="EMBL" id="PPQW01000026">
    <property type="protein sequence ID" value="PNZ67604.1"/>
    <property type="molecule type" value="Genomic_DNA"/>
</dbReference>
<proteinExistence type="inferred from homology"/>
<dbReference type="GO" id="GO:0070004">
    <property type="term" value="F:cysteine-type exopeptidase activity"/>
    <property type="evidence" value="ECO:0007669"/>
    <property type="project" value="InterPro"/>
</dbReference>
<dbReference type="GeneID" id="64982434"/>
<reference evidence="7 8" key="1">
    <citation type="submission" date="2017-08" db="EMBL/GenBank/DDBJ databases">
        <title>Draft genome sequences of 64 type strains of genus Staph aureus.</title>
        <authorList>
            <person name="Cole K."/>
            <person name="Golubchik T."/>
            <person name="Russell J."/>
            <person name="Foster D."/>
            <person name="Llewelyn M."/>
            <person name="Wilson D."/>
            <person name="Crook D."/>
            <person name="Paul J."/>
        </authorList>
    </citation>
    <scope>NUCLEOTIDE SEQUENCE [LARGE SCALE GENOMIC DNA]</scope>
    <source>
        <strain evidence="7 8">NCTC 12101</strain>
    </source>
</reference>
<evidence type="ECO:0000256" key="4">
    <source>
        <dbReference type="ARBA" id="ARBA00022801"/>
    </source>
</evidence>
<protein>
    <recommendedName>
        <fullName evidence="6">Dipeptidase</fullName>
        <ecNumber evidence="6">3.4.-.-</ecNumber>
    </recommendedName>
</protein>
<dbReference type="Gene3D" id="3.60.60.10">
    <property type="entry name" value="Penicillin V Acylase, Chain A"/>
    <property type="match status" value="1"/>
</dbReference>
<comment type="similarity">
    <text evidence="2 6">Belongs to the peptidase C69 family.</text>
</comment>
<dbReference type="PANTHER" id="PTHR12994">
    <property type="entry name" value="SECERNIN"/>
    <property type="match status" value="1"/>
</dbReference>
<keyword evidence="3 6" id="KW-0645">Protease</keyword>
<sequence length="467" mass="53291">MTQKPIKTCTTILAGKDATIDGSTMIARNEDGGEQSNPQRFVVVQPEDQPKTYQSKISGVKIELPKHPLRYTSTPDFDQGQGIWGGSGINEENIAMTACETITSNAMTHAIDPLVKDGIGEEDMLTIVLPYIHSAEEGVLRLGQLLEQYGTYELNGIAFSDKDSVWYLETIGGHHWAAVRIPDDSYVVAPNRFNIDDFDFESEDTHCSNDLKSLIERYHLNPDYNRVNLRHIFGSDTVKDTLYNNARTWYGQRYFNQDTVNDPEYSDFPFIRRADFKISVADIKFVLSSHYQNTPYDMYDFDSEGQGKYRPIGINRNQEVHVLQIRNDVSDAVAGIHWLAYGPNTFNALVPFYANVNDTPAAFKDTTTTYSPNHAYWLSRTLSTISDANYSSYLDIRDHYEDDVTSQCLRVQMDTDDQIDHQTDVEKYLEQQNQQLADIYMKRSTEALGALVEKGMYLMHLRYNLDD</sequence>
<evidence type="ECO:0000313" key="7">
    <source>
        <dbReference type="EMBL" id="PNZ67604.1"/>
    </source>
</evidence>
<dbReference type="NCBIfam" id="NF033678">
    <property type="entry name" value="C69_fam_dipept"/>
    <property type="match status" value="1"/>
</dbReference>
<dbReference type="Proteomes" id="UP000242470">
    <property type="component" value="Unassembled WGS sequence"/>
</dbReference>
<comment type="caution">
    <text evidence="7">The sequence shown here is derived from an EMBL/GenBank/DDBJ whole genome shotgun (WGS) entry which is preliminary data.</text>
</comment>
<evidence type="ECO:0000256" key="5">
    <source>
        <dbReference type="ARBA" id="ARBA00022997"/>
    </source>
</evidence>
<accession>A0AAP8PP18</accession>
<keyword evidence="5 6" id="KW-0224">Dipeptidase</keyword>
<dbReference type="InterPro" id="IPR047804">
    <property type="entry name" value="C69_dipept_A-like"/>
</dbReference>
<comment type="catalytic activity">
    <reaction evidence="1">
        <text>an L-aminoacyl-L-amino acid + H2O = 2 an L-alpha-amino acid</text>
        <dbReference type="Rhea" id="RHEA:48940"/>
        <dbReference type="ChEBI" id="CHEBI:15377"/>
        <dbReference type="ChEBI" id="CHEBI:59869"/>
        <dbReference type="ChEBI" id="CHEBI:77460"/>
        <dbReference type="EC" id="3.4.13.19"/>
    </reaction>
</comment>
<evidence type="ECO:0000256" key="2">
    <source>
        <dbReference type="ARBA" id="ARBA00007225"/>
    </source>
</evidence>
<organism evidence="7 8">
    <name type="scientific">Staphylococcus auricularis</name>
    <dbReference type="NCBI Taxonomy" id="29379"/>
    <lineage>
        <taxon>Bacteria</taxon>
        <taxon>Bacillati</taxon>
        <taxon>Bacillota</taxon>
        <taxon>Bacilli</taxon>
        <taxon>Bacillales</taxon>
        <taxon>Staphylococcaceae</taxon>
        <taxon>Staphylococcus</taxon>
    </lineage>
</organism>
<evidence type="ECO:0000313" key="8">
    <source>
        <dbReference type="Proteomes" id="UP000242470"/>
    </source>
</evidence>
<evidence type="ECO:0000256" key="3">
    <source>
        <dbReference type="ARBA" id="ARBA00022670"/>
    </source>
</evidence>
<evidence type="ECO:0000256" key="6">
    <source>
        <dbReference type="RuleBase" id="RU364089"/>
    </source>
</evidence>
<name>A0AAP8PP18_9STAP</name>
<gene>
    <name evidence="7" type="ORF">CD158_05585</name>
</gene>
<dbReference type="RefSeq" id="WP_059106689.1">
    <property type="nucleotide sequence ID" value="NZ_AP024589.1"/>
</dbReference>